<dbReference type="GO" id="GO:0030288">
    <property type="term" value="C:outer membrane-bounded periplasmic space"/>
    <property type="evidence" value="ECO:0007669"/>
    <property type="project" value="TreeGrafter"/>
</dbReference>
<dbReference type="FunFam" id="3.90.76.10:FF:000001">
    <property type="entry name" value="Oligopeptide ABC transporter substrate-binding protein"/>
    <property type="match status" value="1"/>
</dbReference>
<comment type="similarity">
    <text evidence="2">Belongs to the bacterial solute-binding protein 5 family.</text>
</comment>
<dbReference type="AlphaFoldDB" id="A0A2D0KSB9"/>
<keyword evidence="8" id="KW-1185">Reference proteome</keyword>
<dbReference type="PIRSF" id="PIRSF002741">
    <property type="entry name" value="MppA"/>
    <property type="match status" value="1"/>
</dbReference>
<evidence type="ECO:0000256" key="2">
    <source>
        <dbReference type="ARBA" id="ARBA00005695"/>
    </source>
</evidence>
<dbReference type="CDD" id="cd08504">
    <property type="entry name" value="PBP2_OppA"/>
    <property type="match status" value="1"/>
</dbReference>
<sequence length="542" mass="61614">MKIKNIKNRAIKQLSCLAAITLAGVVTVSHAVIIPPGTQLAEKQEVVRNNGSEPVSLDVHKVESDTDFNIIYDFFDNLVYTDKQGNIAPLLATSWETQDNQNWVFRLRQDAKWSDGSSITAHDVVFSWQRLLDPAVGSPYGNYLIDAAVMNAKDVLKGTKSANELGIKALDNYTFEVKLDKPIGDFIQRLAHPVMVPVSEKVVRKYGDKWIQPEHFVSSGAFKLSEWIVNEKIVGIRNPYYWDNKNVVINKVTYLALESAKSDLNRYLAGEIDITLTIPQDSFASLKKKYPEQVHVSPRLGAYYYEINNGKAPFTDIRVRQALNLAIDRDIIADKVLGQGQKPIYTFLPPGIGGFDFKQPDFADWTQEQRVEKARALLKEAGFNQNNPLKFTLLYNTLEAHKKVAIALSSMWKKNLGIEATLQNQEWKVVLDNKYQGKYDLVRYGWIADYDSPMTYFNIFTTDHTQNSSYYSNKQFDEIVMESGKTNDKAGYQKALDIITEDTPIIPIYSAVNHKMIKPYLGGVYVDPRGYYLTKDMYVIKH</sequence>
<evidence type="ECO:0000256" key="4">
    <source>
        <dbReference type="ARBA" id="ARBA00022729"/>
    </source>
</evidence>
<gene>
    <name evidence="7" type="ORF">Xsto_01254</name>
</gene>
<dbReference type="InterPro" id="IPR030678">
    <property type="entry name" value="Peptide/Ni-bd"/>
</dbReference>
<evidence type="ECO:0000256" key="5">
    <source>
        <dbReference type="SAM" id="SignalP"/>
    </source>
</evidence>
<evidence type="ECO:0000256" key="1">
    <source>
        <dbReference type="ARBA" id="ARBA00004196"/>
    </source>
</evidence>
<dbReference type="Gene3D" id="3.10.105.10">
    <property type="entry name" value="Dipeptide-binding Protein, Domain 3"/>
    <property type="match status" value="1"/>
</dbReference>
<dbReference type="Pfam" id="PF00496">
    <property type="entry name" value="SBP_bac_5"/>
    <property type="match status" value="1"/>
</dbReference>
<dbReference type="FunFam" id="3.10.105.10:FF:000001">
    <property type="entry name" value="Oligopeptide ABC transporter, oligopeptide-binding protein"/>
    <property type="match status" value="1"/>
</dbReference>
<evidence type="ECO:0000256" key="3">
    <source>
        <dbReference type="ARBA" id="ARBA00022448"/>
    </source>
</evidence>
<feature type="signal peptide" evidence="5">
    <location>
        <begin position="1"/>
        <end position="31"/>
    </location>
</feature>
<evidence type="ECO:0000313" key="7">
    <source>
        <dbReference type="EMBL" id="PHM66322.1"/>
    </source>
</evidence>
<dbReference type="GO" id="GO:0043190">
    <property type="term" value="C:ATP-binding cassette (ABC) transporter complex"/>
    <property type="evidence" value="ECO:0007669"/>
    <property type="project" value="InterPro"/>
</dbReference>
<dbReference type="Gene3D" id="3.90.76.10">
    <property type="entry name" value="Dipeptide-binding Protein, Domain 1"/>
    <property type="match status" value="1"/>
</dbReference>
<dbReference type="EMBL" id="NJAJ01000009">
    <property type="protein sequence ID" value="PHM66322.1"/>
    <property type="molecule type" value="Genomic_DNA"/>
</dbReference>
<accession>A0A2D0KSB9</accession>
<dbReference type="Proteomes" id="UP000222366">
    <property type="component" value="Unassembled WGS sequence"/>
</dbReference>
<feature type="chain" id="PRO_5013333850" evidence="5">
    <location>
        <begin position="32"/>
        <end position="542"/>
    </location>
</feature>
<comment type="subcellular location">
    <subcellularLocation>
        <location evidence="1">Cell envelope</location>
    </subcellularLocation>
</comment>
<protein>
    <submittedName>
        <fullName evidence="7">Periplasmic murein peptide-binding protein</fullName>
    </submittedName>
</protein>
<keyword evidence="3" id="KW-0813">Transport</keyword>
<dbReference type="PANTHER" id="PTHR30290">
    <property type="entry name" value="PERIPLASMIC BINDING COMPONENT OF ABC TRANSPORTER"/>
    <property type="match status" value="1"/>
</dbReference>
<keyword evidence="4 5" id="KW-0732">Signal</keyword>
<dbReference type="InterPro" id="IPR039424">
    <property type="entry name" value="SBP_5"/>
</dbReference>
<feature type="domain" description="Solute-binding protein family 5" evidence="6">
    <location>
        <begin position="87"/>
        <end position="464"/>
    </location>
</feature>
<reference evidence="7 8" key="1">
    <citation type="journal article" date="2017" name="Nat. Microbiol.">
        <title>Natural product diversity associated with the nematode symbionts Photorhabdus and Xenorhabdus.</title>
        <authorList>
            <person name="Tobias N.J."/>
            <person name="Wolff H."/>
            <person name="Djahanschiri B."/>
            <person name="Grundmann F."/>
            <person name="Kronenwerth M."/>
            <person name="Shi Y.M."/>
            <person name="Simonyi S."/>
            <person name="Grun P."/>
            <person name="Shapiro-Ilan D."/>
            <person name="Pidot S.J."/>
            <person name="Stinear T.P."/>
            <person name="Ebersberger I."/>
            <person name="Bode H.B."/>
        </authorList>
    </citation>
    <scope>NUCLEOTIDE SEQUENCE [LARGE SCALE GENOMIC DNA]</scope>
    <source>
        <strain evidence="7 8">DSM 17904</strain>
    </source>
</reference>
<dbReference type="PANTHER" id="PTHR30290:SF10">
    <property type="entry name" value="PERIPLASMIC OLIGOPEPTIDE-BINDING PROTEIN-RELATED"/>
    <property type="match status" value="1"/>
</dbReference>
<proteinExistence type="inferred from homology"/>
<dbReference type="GO" id="GO:0015833">
    <property type="term" value="P:peptide transport"/>
    <property type="evidence" value="ECO:0007669"/>
    <property type="project" value="TreeGrafter"/>
</dbReference>
<organism evidence="7 8">
    <name type="scientific">Xenorhabdus stockiae</name>
    <dbReference type="NCBI Taxonomy" id="351614"/>
    <lineage>
        <taxon>Bacteria</taxon>
        <taxon>Pseudomonadati</taxon>
        <taxon>Pseudomonadota</taxon>
        <taxon>Gammaproteobacteria</taxon>
        <taxon>Enterobacterales</taxon>
        <taxon>Morganellaceae</taxon>
        <taxon>Xenorhabdus</taxon>
    </lineage>
</organism>
<dbReference type="InterPro" id="IPR000914">
    <property type="entry name" value="SBP_5_dom"/>
</dbReference>
<dbReference type="SUPFAM" id="SSF53850">
    <property type="entry name" value="Periplasmic binding protein-like II"/>
    <property type="match status" value="1"/>
</dbReference>
<name>A0A2D0KSB9_9GAMM</name>
<dbReference type="GO" id="GO:1904680">
    <property type="term" value="F:peptide transmembrane transporter activity"/>
    <property type="evidence" value="ECO:0007669"/>
    <property type="project" value="TreeGrafter"/>
</dbReference>
<dbReference type="RefSeq" id="WP_099124399.1">
    <property type="nucleotide sequence ID" value="NZ_CAWNRH010000170.1"/>
</dbReference>
<evidence type="ECO:0000259" key="6">
    <source>
        <dbReference type="Pfam" id="PF00496"/>
    </source>
</evidence>
<dbReference type="Gene3D" id="3.40.190.10">
    <property type="entry name" value="Periplasmic binding protein-like II"/>
    <property type="match status" value="1"/>
</dbReference>
<evidence type="ECO:0000313" key="8">
    <source>
        <dbReference type="Proteomes" id="UP000222366"/>
    </source>
</evidence>
<comment type="caution">
    <text evidence="7">The sequence shown here is derived from an EMBL/GenBank/DDBJ whole genome shotgun (WGS) entry which is preliminary data.</text>
</comment>